<keyword evidence="1" id="KW-1133">Transmembrane helix</keyword>
<gene>
    <name evidence="2" type="ORF">SAMN05216276_1007158</name>
</gene>
<feature type="transmembrane region" description="Helical" evidence="1">
    <location>
        <begin position="73"/>
        <end position="94"/>
    </location>
</feature>
<reference evidence="2 3" key="1">
    <citation type="submission" date="2017-06" db="EMBL/GenBank/DDBJ databases">
        <authorList>
            <person name="Kim H.J."/>
            <person name="Triplett B.A."/>
        </authorList>
    </citation>
    <scope>NUCLEOTIDE SEQUENCE [LARGE SCALE GENOMIC DNA]</scope>
    <source>
        <strain evidence="2 3">CGMCC 4.2132</strain>
    </source>
</reference>
<feature type="transmembrane region" description="Helical" evidence="1">
    <location>
        <begin position="145"/>
        <end position="167"/>
    </location>
</feature>
<sequence length="174" mass="19081">MKTDAMPPPKIQRDATVTVELLRRTSALSICLTALLCMWLFGNLYEALVWNLQLIADPRPGTLVGAFAVGSPVYYYLPWTPLSVVLAVILRLRFGAVVPVHVRRAWTGGIGCLVFAVIIKIFLITQVNPTFRDPTVSSGVVHDRAVMWAFGNGAAIVAVAAAVLLLARWRRPRS</sequence>
<protein>
    <submittedName>
        <fullName evidence="2">Uncharacterized protein</fullName>
    </submittedName>
</protein>
<accession>A0A239DIA5</accession>
<proteinExistence type="predicted"/>
<evidence type="ECO:0000313" key="2">
    <source>
        <dbReference type="EMBL" id="SNS32166.1"/>
    </source>
</evidence>
<keyword evidence="3" id="KW-1185">Reference proteome</keyword>
<feature type="transmembrane region" description="Helical" evidence="1">
    <location>
        <begin position="106"/>
        <end position="125"/>
    </location>
</feature>
<name>A0A239DIA5_9ACTN</name>
<organism evidence="2 3">
    <name type="scientific">Streptosporangium subroseum</name>
    <dbReference type="NCBI Taxonomy" id="106412"/>
    <lineage>
        <taxon>Bacteria</taxon>
        <taxon>Bacillati</taxon>
        <taxon>Actinomycetota</taxon>
        <taxon>Actinomycetes</taxon>
        <taxon>Streptosporangiales</taxon>
        <taxon>Streptosporangiaceae</taxon>
        <taxon>Streptosporangium</taxon>
    </lineage>
</organism>
<keyword evidence="1" id="KW-0472">Membrane</keyword>
<dbReference type="EMBL" id="FZOD01000007">
    <property type="protein sequence ID" value="SNS32166.1"/>
    <property type="molecule type" value="Genomic_DNA"/>
</dbReference>
<evidence type="ECO:0000313" key="3">
    <source>
        <dbReference type="Proteomes" id="UP000198282"/>
    </source>
</evidence>
<dbReference type="Proteomes" id="UP000198282">
    <property type="component" value="Unassembled WGS sequence"/>
</dbReference>
<evidence type="ECO:0000256" key="1">
    <source>
        <dbReference type="SAM" id="Phobius"/>
    </source>
</evidence>
<dbReference type="AlphaFoldDB" id="A0A239DIA5"/>
<feature type="transmembrane region" description="Helical" evidence="1">
    <location>
        <begin position="21"/>
        <end position="41"/>
    </location>
</feature>
<keyword evidence="1" id="KW-0812">Transmembrane</keyword>